<evidence type="ECO:0000259" key="1">
    <source>
        <dbReference type="PROSITE" id="PS51186"/>
    </source>
</evidence>
<keyword evidence="2" id="KW-0808">Transferase</keyword>
<sequence>MEPVELNEGSYHLRQLRADRRLDDRPALIEAFADPAHRRYVLNYRVRTLDEATEYIALRLAQWAGDERCSWAVAEPATGRLLGEVGLRELDLVAGYAEAAVWVHPAERRRGIASTALDAALRFGFGPLGLRAVSYRYEESNTDSAAVARRCGFTRIGQEPEPAPTGEPLIRWLRTA</sequence>
<comment type="caution">
    <text evidence="2">The sequence shown here is derived from an EMBL/GenBank/DDBJ whole genome shotgun (WGS) entry which is preliminary data.</text>
</comment>
<dbReference type="CDD" id="cd04301">
    <property type="entry name" value="NAT_SF"/>
    <property type="match status" value="1"/>
</dbReference>
<dbReference type="EMBL" id="JBHUKU010000006">
    <property type="protein sequence ID" value="MFD2459689.1"/>
    <property type="molecule type" value="Genomic_DNA"/>
</dbReference>
<dbReference type="Proteomes" id="UP001597419">
    <property type="component" value="Unassembled WGS sequence"/>
</dbReference>
<dbReference type="PROSITE" id="PS51186">
    <property type="entry name" value="GNAT"/>
    <property type="match status" value="1"/>
</dbReference>
<protein>
    <submittedName>
        <fullName evidence="2">GNAT family N-acetyltransferase</fullName>
        <ecNumber evidence="2">2.3.-.-</ecNumber>
    </submittedName>
</protein>
<dbReference type="InterPro" id="IPR000182">
    <property type="entry name" value="GNAT_dom"/>
</dbReference>
<keyword evidence="3" id="KW-1185">Reference proteome</keyword>
<proteinExistence type="predicted"/>
<evidence type="ECO:0000313" key="2">
    <source>
        <dbReference type="EMBL" id="MFD2459689.1"/>
    </source>
</evidence>
<organism evidence="2 3">
    <name type="scientific">Amycolatopsis samaneae</name>
    <dbReference type="NCBI Taxonomy" id="664691"/>
    <lineage>
        <taxon>Bacteria</taxon>
        <taxon>Bacillati</taxon>
        <taxon>Actinomycetota</taxon>
        <taxon>Actinomycetes</taxon>
        <taxon>Pseudonocardiales</taxon>
        <taxon>Pseudonocardiaceae</taxon>
        <taxon>Amycolatopsis</taxon>
    </lineage>
</organism>
<accession>A0ABW5GEN6</accession>
<dbReference type="Gene3D" id="3.40.630.30">
    <property type="match status" value="1"/>
</dbReference>
<dbReference type="PANTHER" id="PTHR43441">
    <property type="entry name" value="RIBOSOMAL-PROTEIN-SERINE ACETYLTRANSFERASE"/>
    <property type="match status" value="1"/>
</dbReference>
<dbReference type="InterPro" id="IPR016181">
    <property type="entry name" value="Acyl_CoA_acyltransferase"/>
</dbReference>
<gene>
    <name evidence="2" type="ORF">ACFSYJ_13830</name>
</gene>
<dbReference type="GO" id="GO:0016746">
    <property type="term" value="F:acyltransferase activity"/>
    <property type="evidence" value="ECO:0007669"/>
    <property type="project" value="UniProtKB-KW"/>
</dbReference>
<dbReference type="EC" id="2.3.-.-" evidence="2"/>
<evidence type="ECO:0000313" key="3">
    <source>
        <dbReference type="Proteomes" id="UP001597419"/>
    </source>
</evidence>
<dbReference type="RefSeq" id="WP_345397329.1">
    <property type="nucleotide sequence ID" value="NZ_BAABHG010000008.1"/>
</dbReference>
<feature type="domain" description="N-acetyltransferase" evidence="1">
    <location>
        <begin position="11"/>
        <end position="174"/>
    </location>
</feature>
<name>A0ABW5GEN6_9PSEU</name>
<dbReference type="SUPFAM" id="SSF55729">
    <property type="entry name" value="Acyl-CoA N-acyltransferases (Nat)"/>
    <property type="match status" value="1"/>
</dbReference>
<keyword evidence="2" id="KW-0012">Acyltransferase</keyword>
<dbReference type="InterPro" id="IPR051908">
    <property type="entry name" value="Ribosomal_N-acetyltransferase"/>
</dbReference>
<dbReference type="Pfam" id="PF13302">
    <property type="entry name" value="Acetyltransf_3"/>
    <property type="match status" value="1"/>
</dbReference>
<reference evidence="3" key="1">
    <citation type="journal article" date="2019" name="Int. J. Syst. Evol. Microbiol.">
        <title>The Global Catalogue of Microorganisms (GCM) 10K type strain sequencing project: providing services to taxonomists for standard genome sequencing and annotation.</title>
        <authorList>
            <consortium name="The Broad Institute Genomics Platform"/>
            <consortium name="The Broad Institute Genome Sequencing Center for Infectious Disease"/>
            <person name="Wu L."/>
            <person name="Ma J."/>
        </authorList>
    </citation>
    <scope>NUCLEOTIDE SEQUENCE [LARGE SCALE GENOMIC DNA]</scope>
    <source>
        <strain evidence="3">CGMCC 4.7643</strain>
    </source>
</reference>
<dbReference type="PANTHER" id="PTHR43441:SF10">
    <property type="entry name" value="ACETYLTRANSFERASE"/>
    <property type="match status" value="1"/>
</dbReference>